<accession>A0A1F6H3C4</accession>
<dbReference type="PROSITE" id="PS51918">
    <property type="entry name" value="RADICAL_SAM"/>
    <property type="match status" value="1"/>
</dbReference>
<dbReference type="InterPro" id="IPR013785">
    <property type="entry name" value="Aldolase_TIM"/>
</dbReference>
<keyword evidence="5" id="KW-0408">Iron</keyword>
<dbReference type="InterPro" id="IPR000385">
    <property type="entry name" value="MoaA_NifB_PqqE_Fe-S-bd_CS"/>
</dbReference>
<dbReference type="SMART" id="SM00729">
    <property type="entry name" value="Elp3"/>
    <property type="match status" value="1"/>
</dbReference>
<dbReference type="InterPro" id="IPR058240">
    <property type="entry name" value="rSAM_sf"/>
</dbReference>
<dbReference type="PROSITE" id="PS01305">
    <property type="entry name" value="MOAA_NIFB_PQQE"/>
    <property type="match status" value="1"/>
</dbReference>
<evidence type="ECO:0000256" key="3">
    <source>
        <dbReference type="ARBA" id="ARBA00022691"/>
    </source>
</evidence>
<dbReference type="CDD" id="cd01335">
    <property type="entry name" value="Radical_SAM"/>
    <property type="match status" value="1"/>
</dbReference>
<evidence type="ECO:0000256" key="2">
    <source>
        <dbReference type="ARBA" id="ARBA00022485"/>
    </source>
</evidence>
<dbReference type="InterPro" id="IPR050377">
    <property type="entry name" value="Radical_SAM_PqqE_MftC-like"/>
</dbReference>
<sequence>MKTLWARGQYFLSLLKVRLLKQDVPVICVLVVNNKCNFDCKYCFGDYYNRRSEVDYSTEELKDLIDQLYTLGNRYLNIHGGETLLRKDVGEIVDYIKSKGIYCCLITNGALLRKKIDEVRQVDNITISLDGTKEHNDINRGAGAYDAAMDGIKAAQEAGIPVRVSATLTAHSYQDIGYLSELAKEMNFSLFFSILFKPLPRAKDCEMSNEQIAWSMDEILRYKKLGYPVFTSEMALNFAKAWPYSQNDVHFMREEDVKKLDGFKPIKCFYGSIKFTIEADGRVYPCFLWTDDFDALNWKEVGVKKAIEHVRKTNDCVSCPALSQNDHNLLLGLNFKQVVLIIKDQFLEAFRRT</sequence>
<dbReference type="GO" id="GO:0051539">
    <property type="term" value="F:4 iron, 4 sulfur cluster binding"/>
    <property type="evidence" value="ECO:0007669"/>
    <property type="project" value="UniProtKB-KW"/>
</dbReference>
<keyword evidence="4" id="KW-0479">Metal-binding</keyword>
<organism evidence="8 9">
    <name type="scientific">Candidatus Lambdaproteobacteria bacterium RIFOXYD2_FULL_56_26</name>
    <dbReference type="NCBI Taxonomy" id="1817773"/>
    <lineage>
        <taxon>Bacteria</taxon>
        <taxon>Pseudomonadati</taxon>
        <taxon>Pseudomonadota</taxon>
        <taxon>Candidatus Lambdaproteobacteria</taxon>
    </lineage>
</organism>
<comment type="caution">
    <text evidence="8">The sequence shown here is derived from an EMBL/GenBank/DDBJ whole genome shotgun (WGS) entry which is preliminary data.</text>
</comment>
<protein>
    <recommendedName>
        <fullName evidence="7">Radical SAM core domain-containing protein</fullName>
    </recommendedName>
</protein>
<dbReference type="PANTHER" id="PTHR11228">
    <property type="entry name" value="RADICAL SAM DOMAIN PROTEIN"/>
    <property type="match status" value="1"/>
</dbReference>
<dbReference type="SFLD" id="SFLDG01386">
    <property type="entry name" value="main_SPASM_domain-containing"/>
    <property type="match status" value="1"/>
</dbReference>
<evidence type="ECO:0000259" key="7">
    <source>
        <dbReference type="PROSITE" id="PS51918"/>
    </source>
</evidence>
<dbReference type="PANTHER" id="PTHR11228:SF22">
    <property type="entry name" value="PEPTIDE BIOSYNTHESIS PROTEIN YYDG-RELATED"/>
    <property type="match status" value="1"/>
</dbReference>
<dbReference type="GO" id="GO:0046872">
    <property type="term" value="F:metal ion binding"/>
    <property type="evidence" value="ECO:0007669"/>
    <property type="project" value="UniProtKB-KW"/>
</dbReference>
<evidence type="ECO:0000256" key="6">
    <source>
        <dbReference type="ARBA" id="ARBA00023014"/>
    </source>
</evidence>
<keyword evidence="6" id="KW-0411">Iron-sulfur</keyword>
<gene>
    <name evidence="8" type="ORF">A2557_07570</name>
</gene>
<name>A0A1F6H3C4_9PROT</name>
<evidence type="ECO:0000256" key="5">
    <source>
        <dbReference type="ARBA" id="ARBA00023004"/>
    </source>
</evidence>
<dbReference type="SFLD" id="SFLDS00029">
    <property type="entry name" value="Radical_SAM"/>
    <property type="match status" value="1"/>
</dbReference>
<dbReference type="EMBL" id="MFNF01000001">
    <property type="protein sequence ID" value="OGH04836.1"/>
    <property type="molecule type" value="Genomic_DNA"/>
</dbReference>
<evidence type="ECO:0000256" key="4">
    <source>
        <dbReference type="ARBA" id="ARBA00022723"/>
    </source>
</evidence>
<dbReference type="Gene3D" id="3.20.20.70">
    <property type="entry name" value="Aldolase class I"/>
    <property type="match status" value="1"/>
</dbReference>
<dbReference type="SUPFAM" id="SSF102114">
    <property type="entry name" value="Radical SAM enzymes"/>
    <property type="match status" value="1"/>
</dbReference>
<dbReference type="AlphaFoldDB" id="A0A1F6H3C4"/>
<keyword evidence="3" id="KW-0949">S-adenosyl-L-methionine</keyword>
<evidence type="ECO:0000313" key="9">
    <source>
        <dbReference type="Proteomes" id="UP000177583"/>
    </source>
</evidence>
<keyword evidence="2" id="KW-0004">4Fe-4S</keyword>
<dbReference type="GO" id="GO:0032324">
    <property type="term" value="P:molybdopterin cofactor biosynthetic process"/>
    <property type="evidence" value="ECO:0007669"/>
    <property type="project" value="UniProtKB-ARBA"/>
</dbReference>
<feature type="domain" description="Radical SAM core" evidence="7">
    <location>
        <begin position="21"/>
        <end position="239"/>
    </location>
</feature>
<dbReference type="Pfam" id="PF04055">
    <property type="entry name" value="Radical_SAM"/>
    <property type="match status" value="1"/>
</dbReference>
<comment type="cofactor">
    <cofactor evidence="1">
        <name>[4Fe-4S] cluster</name>
        <dbReference type="ChEBI" id="CHEBI:49883"/>
    </cofactor>
</comment>
<dbReference type="Proteomes" id="UP000177583">
    <property type="component" value="Unassembled WGS sequence"/>
</dbReference>
<dbReference type="GO" id="GO:0003824">
    <property type="term" value="F:catalytic activity"/>
    <property type="evidence" value="ECO:0007669"/>
    <property type="project" value="InterPro"/>
</dbReference>
<dbReference type="InterPro" id="IPR007197">
    <property type="entry name" value="rSAM"/>
</dbReference>
<dbReference type="InterPro" id="IPR006638">
    <property type="entry name" value="Elp3/MiaA/NifB-like_rSAM"/>
</dbReference>
<evidence type="ECO:0000256" key="1">
    <source>
        <dbReference type="ARBA" id="ARBA00001966"/>
    </source>
</evidence>
<proteinExistence type="predicted"/>
<dbReference type="SFLD" id="SFLDG01067">
    <property type="entry name" value="SPASM/twitch_domain_containing"/>
    <property type="match status" value="1"/>
</dbReference>
<reference evidence="8 9" key="1">
    <citation type="journal article" date="2016" name="Nat. Commun.">
        <title>Thousands of microbial genomes shed light on interconnected biogeochemical processes in an aquifer system.</title>
        <authorList>
            <person name="Anantharaman K."/>
            <person name="Brown C.T."/>
            <person name="Hug L.A."/>
            <person name="Sharon I."/>
            <person name="Castelle C.J."/>
            <person name="Probst A.J."/>
            <person name="Thomas B.C."/>
            <person name="Singh A."/>
            <person name="Wilkins M.J."/>
            <person name="Karaoz U."/>
            <person name="Brodie E.L."/>
            <person name="Williams K.H."/>
            <person name="Hubbard S.S."/>
            <person name="Banfield J.F."/>
        </authorList>
    </citation>
    <scope>NUCLEOTIDE SEQUENCE [LARGE SCALE GENOMIC DNA]</scope>
</reference>
<evidence type="ECO:0000313" key="8">
    <source>
        <dbReference type="EMBL" id="OGH04836.1"/>
    </source>
</evidence>